<sequence length="375" mass="40881">MSGDLPPVRIHALLQHRGGATGIARAVFEGCVREGGDCAFSHELAEGEGDGDELVSASEVGAWVARTPGALAHVHGSLDWEACLGGLSGHAPLVVTLHDCGLLTGGCPYPLDCDQWSAGCAHCERNFPASAERRAARREAVRLARPVLVSPSRWLANMAREALPDADVRVIPNGVPWPEHLPAKVEARREIGLAPGVKLVLFAAHGGRDAAYKAGDKWEALWQRIKLAVPEAVCFMVGGEVHERRGDLFLWPYVDGETMLRFMRAADVLAYPTMADNHSLVVLEAMSMELPCVAFGVGGIPEQIVSGETGIVVAPGQWEAMESAVVRVLRDPGLGRRMGREAFERGRMRFSRERMVADHLRLYRRLSQRERELRG</sequence>
<protein>
    <submittedName>
        <fullName evidence="1">Glycosyltransferase involved in cell wall biosynthesis</fullName>
    </submittedName>
</protein>
<organism evidence="1 2">
    <name type="scientific">Desulfobaculum xiamenense</name>
    <dbReference type="NCBI Taxonomy" id="995050"/>
    <lineage>
        <taxon>Bacteria</taxon>
        <taxon>Pseudomonadati</taxon>
        <taxon>Thermodesulfobacteriota</taxon>
        <taxon>Desulfovibrionia</taxon>
        <taxon>Desulfovibrionales</taxon>
        <taxon>Desulfovibrionaceae</taxon>
        <taxon>Desulfobaculum</taxon>
    </lineage>
</organism>
<evidence type="ECO:0000313" key="1">
    <source>
        <dbReference type="EMBL" id="NJB66924.1"/>
    </source>
</evidence>
<dbReference type="Gene3D" id="3.40.50.2000">
    <property type="entry name" value="Glycogen Phosphorylase B"/>
    <property type="match status" value="2"/>
</dbReference>
<comment type="caution">
    <text evidence="1">The sequence shown here is derived from an EMBL/GenBank/DDBJ whole genome shotgun (WGS) entry which is preliminary data.</text>
</comment>
<dbReference type="EMBL" id="JAATJA010000001">
    <property type="protein sequence ID" value="NJB66924.1"/>
    <property type="molecule type" value="Genomic_DNA"/>
</dbReference>
<keyword evidence="1" id="KW-0808">Transferase</keyword>
<dbReference type="RefSeq" id="WP_167940019.1">
    <property type="nucleotide sequence ID" value="NZ_JAATJA010000001.1"/>
</dbReference>
<gene>
    <name evidence="1" type="ORF">GGQ74_000564</name>
</gene>
<accession>A0A846QNY0</accession>
<proteinExistence type="predicted"/>
<name>A0A846QNY0_9BACT</name>
<dbReference type="GO" id="GO:0016740">
    <property type="term" value="F:transferase activity"/>
    <property type="evidence" value="ECO:0007669"/>
    <property type="project" value="UniProtKB-KW"/>
</dbReference>
<keyword evidence="2" id="KW-1185">Reference proteome</keyword>
<dbReference type="Pfam" id="PF13692">
    <property type="entry name" value="Glyco_trans_1_4"/>
    <property type="match status" value="1"/>
</dbReference>
<evidence type="ECO:0000313" key="2">
    <source>
        <dbReference type="Proteomes" id="UP000580856"/>
    </source>
</evidence>
<dbReference type="AlphaFoldDB" id="A0A846QNY0"/>
<dbReference type="Proteomes" id="UP000580856">
    <property type="component" value="Unassembled WGS sequence"/>
</dbReference>
<dbReference type="SUPFAM" id="SSF53756">
    <property type="entry name" value="UDP-Glycosyltransferase/glycogen phosphorylase"/>
    <property type="match status" value="1"/>
</dbReference>
<dbReference type="PANTHER" id="PTHR12526">
    <property type="entry name" value="GLYCOSYLTRANSFERASE"/>
    <property type="match status" value="1"/>
</dbReference>
<reference evidence="1 2" key="1">
    <citation type="submission" date="2020-03" db="EMBL/GenBank/DDBJ databases">
        <title>Genomic Encyclopedia of Type Strains, Phase IV (KMG-IV): sequencing the most valuable type-strain genomes for metagenomic binning, comparative biology and taxonomic classification.</title>
        <authorList>
            <person name="Goeker M."/>
        </authorList>
    </citation>
    <scope>NUCLEOTIDE SEQUENCE [LARGE SCALE GENOMIC DNA]</scope>
    <source>
        <strain evidence="1 2">DSM 24233</strain>
    </source>
</reference>